<dbReference type="PANTHER" id="PTHR30185:SF15">
    <property type="entry name" value="CRYPTIC BETA-GLUCOSIDE BGL OPERON ANTITERMINATOR"/>
    <property type="match status" value="1"/>
</dbReference>
<dbReference type="InterPro" id="IPR050661">
    <property type="entry name" value="BglG_antiterminators"/>
</dbReference>
<proteinExistence type="predicted"/>
<gene>
    <name evidence="3" type="ORF">D6U18_01110</name>
</gene>
<dbReference type="Proteomes" id="UP000276249">
    <property type="component" value="Unassembled WGS sequence"/>
</dbReference>
<feature type="domain" description="PRD" evidence="2">
    <location>
        <begin position="6"/>
        <end position="115"/>
    </location>
</feature>
<evidence type="ECO:0000313" key="3">
    <source>
        <dbReference type="EMBL" id="RMW52302.1"/>
    </source>
</evidence>
<dbReference type="AlphaFoldDB" id="A0ABD7ITI2"/>
<comment type="caution">
    <text evidence="3">The sequence shown here is derived from an EMBL/GenBank/DDBJ whole genome shotgun (WGS) entry which is preliminary data.</text>
</comment>
<dbReference type="InterPro" id="IPR011608">
    <property type="entry name" value="PRD"/>
</dbReference>
<dbReference type="EMBL" id="RDCJ01000009">
    <property type="protein sequence ID" value="RMW52302.1"/>
    <property type="molecule type" value="Genomic_DNA"/>
</dbReference>
<dbReference type="InterPro" id="IPR036634">
    <property type="entry name" value="PRD_sf"/>
</dbReference>
<keyword evidence="1" id="KW-0677">Repeat</keyword>
<protein>
    <submittedName>
        <fullName evidence="3">PRD domain-containing protein</fullName>
    </submittedName>
</protein>
<dbReference type="PROSITE" id="PS51372">
    <property type="entry name" value="PRD_2"/>
    <property type="match status" value="1"/>
</dbReference>
<reference evidence="3 4" key="1">
    <citation type="submission" date="2018-10" db="EMBL/GenBank/DDBJ databases">
        <title>Genome sequences of five Lactobacillus pentosus strains isolated from brines of traditionally fermented spanish-style green table olives and differences between them.</title>
        <authorList>
            <person name="Jimenez Diaz R."/>
        </authorList>
    </citation>
    <scope>NUCLEOTIDE SEQUENCE [LARGE SCALE GENOMIC DNA]</scope>
    <source>
        <strain evidence="3 4">IG10</strain>
    </source>
</reference>
<evidence type="ECO:0000256" key="1">
    <source>
        <dbReference type="ARBA" id="ARBA00022737"/>
    </source>
</evidence>
<evidence type="ECO:0000259" key="2">
    <source>
        <dbReference type="PROSITE" id="PS51372"/>
    </source>
</evidence>
<dbReference type="RefSeq" id="WP_122217484.1">
    <property type="nucleotide sequence ID" value="NZ_RDCJ01000009.1"/>
</dbReference>
<dbReference type="Gene3D" id="1.10.1790.10">
    <property type="entry name" value="PRD domain"/>
    <property type="match status" value="1"/>
</dbReference>
<sequence>MAEKELNNVGNDDLIAEITDIISGYFEVYIDKHSFNYSRFVTHLQYLLKRQDQGVFIKSDNKEMYISMVKKFPRTNECVEQIAKFLKAQLDFELEQEEKLYLMLHVNRLCLRERL</sequence>
<dbReference type="SUPFAM" id="SSF63520">
    <property type="entry name" value="PTS-regulatory domain, PRD"/>
    <property type="match status" value="1"/>
</dbReference>
<name>A0ABD7ITI2_LACPE</name>
<dbReference type="Pfam" id="PF00874">
    <property type="entry name" value="PRD"/>
    <property type="match status" value="1"/>
</dbReference>
<accession>A0ABD7ITI2</accession>
<evidence type="ECO:0000313" key="4">
    <source>
        <dbReference type="Proteomes" id="UP000276249"/>
    </source>
</evidence>
<organism evidence="3 4">
    <name type="scientific">Lactiplantibacillus pentosus</name>
    <name type="common">Lactobacillus pentosus</name>
    <dbReference type="NCBI Taxonomy" id="1589"/>
    <lineage>
        <taxon>Bacteria</taxon>
        <taxon>Bacillati</taxon>
        <taxon>Bacillota</taxon>
        <taxon>Bacilli</taxon>
        <taxon>Lactobacillales</taxon>
        <taxon>Lactobacillaceae</taxon>
        <taxon>Lactiplantibacillus</taxon>
    </lineage>
</organism>
<dbReference type="PANTHER" id="PTHR30185">
    <property type="entry name" value="CRYPTIC BETA-GLUCOSIDE BGL OPERON ANTITERMINATOR"/>
    <property type="match status" value="1"/>
</dbReference>